<accession>A0A8W8KP98</accession>
<dbReference type="PANTHER" id="PTHR24147:SF53">
    <property type="entry name" value="ANKYRIN REPEAT DOMAIN 26"/>
    <property type="match status" value="1"/>
</dbReference>
<protein>
    <submittedName>
        <fullName evidence="2">Uncharacterized protein</fullName>
    </submittedName>
</protein>
<sequence length="220" mass="24955">MENTTVSIDQVMLRVVENGDTKTLLKLANGGKTSNISDMNGDPLLFIPIVNGNMEMLDTLLTYGDCDLELSNFEERTALMLAVEMDDIRMVRHLIKAGANVNASDNLGKTPLLLALEDGKFEIAEYLIKHGSDVNSVDDLGQSALLHITRGERRDCARIIRILLQCDYKIKEKIDEISREEIVTYQKQQERKIPTLVRKISLKMKRLPSFRQSIRITKYS</sequence>
<dbReference type="InterPro" id="IPR050657">
    <property type="entry name" value="Ankyrin_repeat_domain"/>
</dbReference>
<feature type="repeat" description="ANK" evidence="1">
    <location>
        <begin position="74"/>
        <end position="106"/>
    </location>
</feature>
<organism evidence="2 3">
    <name type="scientific">Magallana gigas</name>
    <name type="common">Pacific oyster</name>
    <name type="synonym">Crassostrea gigas</name>
    <dbReference type="NCBI Taxonomy" id="29159"/>
    <lineage>
        <taxon>Eukaryota</taxon>
        <taxon>Metazoa</taxon>
        <taxon>Spiralia</taxon>
        <taxon>Lophotrochozoa</taxon>
        <taxon>Mollusca</taxon>
        <taxon>Bivalvia</taxon>
        <taxon>Autobranchia</taxon>
        <taxon>Pteriomorphia</taxon>
        <taxon>Ostreida</taxon>
        <taxon>Ostreoidea</taxon>
        <taxon>Ostreidae</taxon>
        <taxon>Magallana</taxon>
    </lineage>
</organism>
<keyword evidence="1" id="KW-0040">ANK repeat</keyword>
<proteinExistence type="predicted"/>
<dbReference type="SMART" id="SM00248">
    <property type="entry name" value="ANK"/>
    <property type="match status" value="3"/>
</dbReference>
<reference evidence="2" key="1">
    <citation type="submission" date="2022-08" db="UniProtKB">
        <authorList>
            <consortium name="EnsemblMetazoa"/>
        </authorList>
    </citation>
    <scope>IDENTIFICATION</scope>
    <source>
        <strain evidence="2">05x7-T-G4-1.051#20</strain>
    </source>
</reference>
<evidence type="ECO:0000313" key="2">
    <source>
        <dbReference type="EnsemblMetazoa" id="G24348.1:cds"/>
    </source>
</evidence>
<feature type="repeat" description="ANK" evidence="1">
    <location>
        <begin position="107"/>
        <end position="139"/>
    </location>
</feature>
<evidence type="ECO:0000256" key="1">
    <source>
        <dbReference type="PROSITE-ProRule" id="PRU00023"/>
    </source>
</evidence>
<dbReference type="Pfam" id="PF12796">
    <property type="entry name" value="Ank_2"/>
    <property type="match status" value="1"/>
</dbReference>
<dbReference type="InterPro" id="IPR002110">
    <property type="entry name" value="Ankyrin_rpt"/>
</dbReference>
<dbReference type="InterPro" id="IPR036770">
    <property type="entry name" value="Ankyrin_rpt-contain_sf"/>
</dbReference>
<dbReference type="AlphaFoldDB" id="A0A8W8KP98"/>
<dbReference type="PANTHER" id="PTHR24147">
    <property type="entry name" value="ANKYRIN REPEAT DOMAIN 36-RELATED"/>
    <property type="match status" value="1"/>
</dbReference>
<dbReference type="PROSITE" id="PS50088">
    <property type="entry name" value="ANK_REPEAT"/>
    <property type="match status" value="2"/>
</dbReference>
<dbReference type="EnsemblMetazoa" id="G24348.1">
    <property type="protein sequence ID" value="G24348.1:cds"/>
    <property type="gene ID" value="G24348"/>
</dbReference>
<dbReference type="SUPFAM" id="SSF48403">
    <property type="entry name" value="Ankyrin repeat"/>
    <property type="match status" value="1"/>
</dbReference>
<dbReference type="PROSITE" id="PS50297">
    <property type="entry name" value="ANK_REP_REGION"/>
    <property type="match status" value="2"/>
</dbReference>
<dbReference type="Gene3D" id="1.25.40.20">
    <property type="entry name" value="Ankyrin repeat-containing domain"/>
    <property type="match status" value="1"/>
</dbReference>
<evidence type="ECO:0000313" key="3">
    <source>
        <dbReference type="Proteomes" id="UP000005408"/>
    </source>
</evidence>
<keyword evidence="3" id="KW-1185">Reference proteome</keyword>
<dbReference type="Proteomes" id="UP000005408">
    <property type="component" value="Unassembled WGS sequence"/>
</dbReference>
<name>A0A8W8KP98_MAGGI</name>